<protein>
    <submittedName>
        <fullName evidence="1">Uncharacterized protein</fullName>
    </submittedName>
</protein>
<proteinExistence type="predicted"/>
<reference evidence="2" key="1">
    <citation type="submission" date="2016-06" db="EMBL/GenBank/DDBJ databases">
        <title>Parallel loss of symbiosis genes in relatives of nitrogen-fixing non-legume Parasponia.</title>
        <authorList>
            <person name="Van Velzen R."/>
            <person name="Holmer R."/>
            <person name="Bu F."/>
            <person name="Rutten L."/>
            <person name="Van Zeijl A."/>
            <person name="Liu W."/>
            <person name="Santuari L."/>
            <person name="Cao Q."/>
            <person name="Sharma T."/>
            <person name="Shen D."/>
            <person name="Roswanjaya Y."/>
            <person name="Wardhani T."/>
            <person name="Kalhor M.S."/>
            <person name="Jansen J."/>
            <person name="Van den Hoogen J."/>
            <person name="Gungor B."/>
            <person name="Hartog M."/>
            <person name="Hontelez J."/>
            <person name="Verver J."/>
            <person name="Yang W.-C."/>
            <person name="Schijlen E."/>
            <person name="Repin R."/>
            <person name="Schilthuizen M."/>
            <person name="Schranz E."/>
            <person name="Heidstra R."/>
            <person name="Miyata K."/>
            <person name="Fedorova E."/>
            <person name="Kohlen W."/>
            <person name="Bisseling T."/>
            <person name="Smit S."/>
            <person name="Geurts R."/>
        </authorList>
    </citation>
    <scope>NUCLEOTIDE SEQUENCE [LARGE SCALE GENOMIC DNA]</scope>
    <source>
        <strain evidence="2">cv. WU1-14</strain>
    </source>
</reference>
<gene>
    <name evidence="1" type="ORF">PanWU01x14_336830</name>
</gene>
<organism evidence="1 2">
    <name type="scientific">Parasponia andersonii</name>
    <name type="common">Sponia andersonii</name>
    <dbReference type="NCBI Taxonomy" id="3476"/>
    <lineage>
        <taxon>Eukaryota</taxon>
        <taxon>Viridiplantae</taxon>
        <taxon>Streptophyta</taxon>
        <taxon>Embryophyta</taxon>
        <taxon>Tracheophyta</taxon>
        <taxon>Spermatophyta</taxon>
        <taxon>Magnoliopsida</taxon>
        <taxon>eudicotyledons</taxon>
        <taxon>Gunneridae</taxon>
        <taxon>Pentapetalae</taxon>
        <taxon>rosids</taxon>
        <taxon>fabids</taxon>
        <taxon>Rosales</taxon>
        <taxon>Cannabaceae</taxon>
        <taxon>Parasponia</taxon>
    </lineage>
</organism>
<comment type="caution">
    <text evidence="1">The sequence shown here is derived from an EMBL/GenBank/DDBJ whole genome shotgun (WGS) entry which is preliminary data.</text>
</comment>
<dbReference type="AlphaFoldDB" id="A0A2P5AFS3"/>
<evidence type="ECO:0000313" key="2">
    <source>
        <dbReference type="Proteomes" id="UP000237105"/>
    </source>
</evidence>
<accession>A0A2P5AFS3</accession>
<name>A0A2P5AFS3_PARAD</name>
<keyword evidence="2" id="KW-1185">Reference proteome</keyword>
<sequence>MDKEVVQMNVKNKRAKKGDSGIDDCPNYKKKKLAIEKMAKELLKMRRMLEAKRKAHKASWNSTEVKEKYLDMGNTLFKIAQVLY</sequence>
<evidence type="ECO:0000313" key="1">
    <source>
        <dbReference type="EMBL" id="PON35391.1"/>
    </source>
</evidence>
<dbReference type="Proteomes" id="UP000237105">
    <property type="component" value="Unassembled WGS sequence"/>
</dbReference>
<dbReference type="EMBL" id="JXTB01000614">
    <property type="protein sequence ID" value="PON35391.1"/>
    <property type="molecule type" value="Genomic_DNA"/>
</dbReference>